<evidence type="ECO:0000256" key="2">
    <source>
        <dbReference type="SAM" id="MobiDB-lite"/>
    </source>
</evidence>
<evidence type="ECO:0000313" key="5">
    <source>
        <dbReference type="RefSeq" id="XP_011372516.1"/>
    </source>
</evidence>
<name>A0A6P3QYD5_PTEVA</name>
<dbReference type="PANTHER" id="PTHR45682">
    <property type="entry name" value="AGAP008228-PA"/>
    <property type="match status" value="1"/>
</dbReference>
<feature type="compositionally biased region" description="Basic and acidic residues" evidence="2">
    <location>
        <begin position="828"/>
        <end position="839"/>
    </location>
</feature>
<feature type="compositionally biased region" description="Basic and acidic residues" evidence="2">
    <location>
        <begin position="1278"/>
        <end position="1295"/>
    </location>
</feature>
<feature type="compositionally biased region" description="Acidic residues" evidence="2">
    <location>
        <begin position="1311"/>
        <end position="1320"/>
    </location>
</feature>
<dbReference type="RefSeq" id="XP_011372516.1">
    <property type="nucleotide sequence ID" value="XM_011374214.1"/>
</dbReference>
<dbReference type="OrthoDB" id="2017893at2759"/>
<dbReference type="InterPro" id="IPR000387">
    <property type="entry name" value="Tyr_Pase_dom"/>
</dbReference>
<feature type="region of interest" description="Disordered" evidence="2">
    <location>
        <begin position="948"/>
        <end position="1014"/>
    </location>
</feature>
<dbReference type="SMART" id="SM00195">
    <property type="entry name" value="DSPc"/>
    <property type="match status" value="1"/>
</dbReference>
<dbReference type="PANTHER" id="PTHR45682:SF4">
    <property type="entry name" value="SERINE_THREONINE_TYROSINE-INTERACTING-LIKE PROTEIN 2"/>
    <property type="match status" value="1"/>
</dbReference>
<feature type="region of interest" description="Disordered" evidence="2">
    <location>
        <begin position="479"/>
        <end position="673"/>
    </location>
</feature>
<dbReference type="InterPro" id="IPR020422">
    <property type="entry name" value="TYR_PHOSPHATASE_DUAL_dom"/>
</dbReference>
<reference evidence="5" key="1">
    <citation type="submission" date="2025-08" db="UniProtKB">
        <authorList>
            <consortium name="RefSeq"/>
        </authorList>
    </citation>
    <scope>IDENTIFICATION</scope>
    <source>
        <tissue evidence="5">Kidney</tissue>
    </source>
</reference>
<feature type="compositionally biased region" description="Low complexity" evidence="2">
    <location>
        <begin position="523"/>
        <end position="537"/>
    </location>
</feature>
<dbReference type="Gene3D" id="3.90.190.10">
    <property type="entry name" value="Protein tyrosine phosphatase superfamily"/>
    <property type="match status" value="2"/>
</dbReference>
<proteinExistence type="inferred from homology"/>
<dbReference type="KEGG" id="pvp:105301513"/>
<feature type="compositionally biased region" description="Basic and acidic residues" evidence="2">
    <location>
        <begin position="589"/>
        <end position="613"/>
    </location>
</feature>
<protein>
    <submittedName>
        <fullName evidence="5">Inactive dual specificity phosphatase 27</fullName>
    </submittedName>
</protein>
<evidence type="ECO:0000256" key="1">
    <source>
        <dbReference type="ARBA" id="ARBA00008601"/>
    </source>
</evidence>
<dbReference type="GeneID" id="105301513"/>
<dbReference type="Pfam" id="PF00782">
    <property type="entry name" value="DSPc"/>
    <property type="match status" value="2"/>
</dbReference>
<dbReference type="PROSITE" id="PS50056">
    <property type="entry name" value="TYR_PHOSPHATASE_2"/>
    <property type="match status" value="2"/>
</dbReference>
<feature type="region of interest" description="Disordered" evidence="2">
    <location>
        <begin position="756"/>
        <end position="779"/>
    </location>
</feature>
<feature type="region of interest" description="Disordered" evidence="2">
    <location>
        <begin position="828"/>
        <end position="851"/>
    </location>
</feature>
<feature type="compositionally biased region" description="Low complexity" evidence="2">
    <location>
        <begin position="1185"/>
        <end position="1197"/>
    </location>
</feature>
<feature type="compositionally biased region" description="Basic and acidic residues" evidence="2">
    <location>
        <begin position="1240"/>
        <end position="1263"/>
    </location>
</feature>
<feature type="compositionally biased region" description="Low complexity" evidence="2">
    <location>
        <begin position="373"/>
        <end position="387"/>
    </location>
</feature>
<feature type="compositionally biased region" description="Basic and acidic residues" evidence="2">
    <location>
        <begin position="688"/>
        <end position="701"/>
    </location>
</feature>
<feature type="region of interest" description="Disordered" evidence="2">
    <location>
        <begin position="871"/>
        <end position="908"/>
    </location>
</feature>
<feature type="compositionally biased region" description="Basic and acidic residues" evidence="2">
    <location>
        <begin position="1169"/>
        <end position="1181"/>
    </location>
</feature>
<feature type="compositionally biased region" description="Basic and acidic residues" evidence="2">
    <location>
        <begin position="329"/>
        <end position="339"/>
    </location>
</feature>
<feature type="region of interest" description="Disordered" evidence="2">
    <location>
        <begin position="688"/>
        <end position="719"/>
    </location>
</feature>
<feature type="domain" description="Tyrosine specific protein phosphatases" evidence="3">
    <location>
        <begin position="269"/>
        <end position="309"/>
    </location>
</feature>
<dbReference type="GO" id="GO:0008138">
    <property type="term" value="F:protein tyrosine/serine/threonine phosphatase activity"/>
    <property type="evidence" value="ECO:0007669"/>
    <property type="project" value="InterPro"/>
</dbReference>
<dbReference type="GO" id="GO:0043409">
    <property type="term" value="P:negative regulation of MAPK cascade"/>
    <property type="evidence" value="ECO:0007669"/>
    <property type="project" value="TreeGrafter"/>
</dbReference>
<dbReference type="InterPro" id="IPR020405">
    <property type="entry name" value="Atypical_DUSP_subfamA"/>
</dbReference>
<feature type="compositionally biased region" description="Basic and acidic residues" evidence="2">
    <location>
        <begin position="479"/>
        <end position="489"/>
    </location>
</feature>
<feature type="region of interest" description="Disordered" evidence="2">
    <location>
        <begin position="1049"/>
        <end position="1320"/>
    </location>
</feature>
<feature type="region of interest" description="Disordered" evidence="2">
    <location>
        <begin position="796"/>
        <end position="815"/>
    </location>
</feature>
<feature type="compositionally biased region" description="Polar residues" evidence="2">
    <location>
        <begin position="875"/>
        <end position="886"/>
    </location>
</feature>
<accession>A0A6P3QYD5</accession>
<feature type="region of interest" description="Disordered" evidence="2">
    <location>
        <begin position="195"/>
        <end position="260"/>
    </location>
</feature>
<dbReference type="SUPFAM" id="SSF52799">
    <property type="entry name" value="(Phosphotyrosine protein) phosphatases II"/>
    <property type="match status" value="2"/>
</dbReference>
<feature type="region of interest" description="Disordered" evidence="2">
    <location>
        <begin position="329"/>
        <end position="418"/>
    </location>
</feature>
<organism evidence="4 5">
    <name type="scientific">Pteropus vampyrus</name>
    <name type="common">Large flying fox</name>
    <dbReference type="NCBI Taxonomy" id="132908"/>
    <lineage>
        <taxon>Eukaryota</taxon>
        <taxon>Metazoa</taxon>
        <taxon>Chordata</taxon>
        <taxon>Craniata</taxon>
        <taxon>Vertebrata</taxon>
        <taxon>Euteleostomi</taxon>
        <taxon>Mammalia</taxon>
        <taxon>Eutheria</taxon>
        <taxon>Laurasiatheria</taxon>
        <taxon>Chiroptera</taxon>
        <taxon>Yinpterochiroptera</taxon>
        <taxon>Pteropodoidea</taxon>
        <taxon>Pteropodidae</taxon>
        <taxon>Pteropodinae</taxon>
        <taxon>Pteropus</taxon>
    </lineage>
</organism>
<feature type="compositionally biased region" description="Polar residues" evidence="2">
    <location>
        <begin position="962"/>
        <end position="994"/>
    </location>
</feature>
<feature type="compositionally biased region" description="Low complexity" evidence="2">
    <location>
        <begin position="1096"/>
        <end position="1105"/>
    </location>
</feature>
<dbReference type="Proteomes" id="UP000515202">
    <property type="component" value="Unplaced"/>
</dbReference>
<feature type="domain" description="Tyrosine specific protein phosphatases" evidence="3">
    <location>
        <begin position="405"/>
        <end position="459"/>
    </location>
</feature>
<dbReference type="GO" id="GO:0005737">
    <property type="term" value="C:cytoplasm"/>
    <property type="evidence" value="ECO:0007669"/>
    <property type="project" value="TreeGrafter"/>
</dbReference>
<gene>
    <name evidence="5" type="primary">DUSP27</name>
</gene>
<evidence type="ECO:0000313" key="4">
    <source>
        <dbReference type="Proteomes" id="UP000515202"/>
    </source>
</evidence>
<keyword evidence="4" id="KW-1185">Reference proteome</keyword>
<feature type="compositionally biased region" description="Basic and acidic residues" evidence="2">
    <location>
        <begin position="399"/>
        <end position="408"/>
    </location>
</feature>
<dbReference type="InterPro" id="IPR000340">
    <property type="entry name" value="Dual-sp_phosphatase_cat-dom"/>
</dbReference>
<feature type="compositionally biased region" description="Basic and acidic residues" evidence="2">
    <location>
        <begin position="632"/>
        <end position="649"/>
    </location>
</feature>
<feature type="compositionally biased region" description="Low complexity" evidence="2">
    <location>
        <begin position="1159"/>
        <end position="1168"/>
    </location>
</feature>
<dbReference type="GO" id="GO:0033549">
    <property type="term" value="F:MAP kinase phosphatase activity"/>
    <property type="evidence" value="ECO:0007669"/>
    <property type="project" value="TreeGrafter"/>
</dbReference>
<sequence length="1342" mass="145437">MATGGDPEEEQVVPSEEDEVDVRAVQARYLRSPSPSQYSVVSEAETESIFMEPIHLSSAVAAKQIIGQGKTKRKETQVLLNAGKGGTPRGALTAAVYSVVSEAETESIFMEPIHLSSAVAAKQIIGQGSDASAEQLLMEDLYNRVREKMDDSGLYNTPCVLDLQRALVRDRQEAPWNEVDEVWPNVFIAEKNLMTPASQPGPAGGTARPTCPQAESPPQDAGGLRSGCLRDSSEVPQAARSTVQKGTAPDLPSARRSRAASDVLVRTPGKVLVSSEMGVSRSAVLVVAYLMIFHDMAVLEALMTVRRKRAIRPNDGFLKQLRELSEELMEQRDRDRGREGGAGAAAEGEAAGSTLGARVQDLTVEEEEDDIASRLSGSSLGGASRASKPLGLGDEDQEERPYEERKGEQGPPADTVPQGKVLVSSEMGVSRSAVLVVAYLMIFHDMAVLEALMTVRRKRAIRPNDGFLKQLRELSEELMEQRDRDRGREGGAGAAAEGEAAGSTLGARVQDLTVEEEEDDIASRLSGSSLGGASRASKPLGLGDEDQEERPYEERKGEQGPPADTVPQGGHDRGWAQGGEGPEEEEDVERIIREWQSRNERYQAEGRRAWAREELEEEASAGSPAGGRRMRTVSEHSTSDSVSSHDIRVLKQQLELSSRRRGGRRDSASTESSWDVWNQRLLEIEEEASRSYHRRSDREDAGAGAGSQAAGGLREDDRDSVSSEASSFYNFCSRNKDKLSALERWKIKRIQFGFHKRDSEAADSSGEQGAEGAARGPRVSAATLTAYQAWKLEHQKKVGSENKEEVAGLGKGEDAALAKKRQRRLELLERSRRSLEESRSVGSWEAASSAAGGSLPLSAFWSAAASVSADGDTASVLSSHPSQAGSNPGGGWASSPSTPLPNLPVGPGDTVSIASIQSWIASVVSETLAQKQNEMLLLSGPPSVASFKVAPAAGCPGDDQGSVLSGQSTSSLGLPPQNQARPSSDSRSTLSCHSTPDPRADGAGSRARGPSKPVYSLFAEHVDLQELGRKEREMQLELREKMSEYKMEKLASDHKRSSLFKKKKVTGDEAEDEDTDSAIGSFRQSSRGDAQRPDADAGSSLAASDRPASGGRAGAEVDSSIHKWLSGLGAEDTSPPRSDWSGGSQGRRSRASRLHTESRSSSYKFSRSWLEEQDTHAHRDGGGSVRSSSRVSSSSTREGSETHAFSRATFSEASGSREASPEPDFFRRTPEPPAGTESPEPQRPDWARPGDREDAEESSRSDFSEFGAKRKFTQSFARSEEEGEKARTERREEARFASGRRAQHRTRAAGEEQEEADDEAIIAAWRRRQEETRTKLRRRRED</sequence>
<evidence type="ECO:0000259" key="3">
    <source>
        <dbReference type="PROSITE" id="PS50056"/>
    </source>
</evidence>
<dbReference type="InterPro" id="IPR029021">
    <property type="entry name" value="Prot-tyrosine_phosphatase-like"/>
</dbReference>
<feature type="compositionally biased region" description="Basic and acidic residues" evidence="2">
    <location>
        <begin position="549"/>
        <end position="558"/>
    </location>
</feature>
<dbReference type="CTD" id="92235"/>
<comment type="similarity">
    <text evidence="1">Belongs to the protein-tyrosine phosphatase family. Non-receptor class dual specificity subfamily.</text>
</comment>